<name>A0ABQ3UX77_9CHLR</name>
<protein>
    <recommendedName>
        <fullName evidence="6">Methylamine utilisation protein MauE domain-containing protein</fullName>
    </recommendedName>
</protein>
<evidence type="ECO:0000256" key="2">
    <source>
        <dbReference type="ARBA" id="ARBA00022692"/>
    </source>
</evidence>
<dbReference type="Pfam" id="PF07291">
    <property type="entry name" value="MauE"/>
    <property type="match status" value="1"/>
</dbReference>
<feature type="transmembrane region" description="Helical" evidence="5">
    <location>
        <begin position="6"/>
        <end position="24"/>
    </location>
</feature>
<accession>A0ABQ3UX77</accession>
<feature type="domain" description="Methylamine utilisation protein MauE" evidence="6">
    <location>
        <begin position="5"/>
        <end position="131"/>
    </location>
</feature>
<keyword evidence="3 5" id="KW-1133">Transmembrane helix</keyword>
<feature type="transmembrane region" description="Helical" evidence="5">
    <location>
        <begin position="116"/>
        <end position="137"/>
    </location>
</feature>
<comment type="caution">
    <text evidence="7">The sequence shown here is derived from an EMBL/GenBank/DDBJ whole genome shotgun (WGS) entry which is preliminary data.</text>
</comment>
<sequence>MVELYLLAFCRVVIGLVFATSSFGKARNIPRFQQAVRDFQLLPPGLSKPAALLFLCGELLVVLLVAIGGPFLLPGFALAALLLLMFSGALTWVVTRRLQATCNCFGTSNKKIVPADIWRNLGFLLCACGGCSVLTWTQHMHVELGAIEWLLVSLAACVFVLIWVQLGEIVQLFRLN</sequence>
<comment type="subcellular location">
    <subcellularLocation>
        <location evidence="1">Membrane</location>
        <topology evidence="1">Multi-pass membrane protein</topology>
    </subcellularLocation>
</comment>
<evidence type="ECO:0000259" key="6">
    <source>
        <dbReference type="Pfam" id="PF07291"/>
    </source>
</evidence>
<dbReference type="InterPro" id="IPR009908">
    <property type="entry name" value="Methylamine_util_MauE"/>
</dbReference>
<keyword evidence="2 5" id="KW-0812">Transmembrane</keyword>
<feature type="transmembrane region" description="Helical" evidence="5">
    <location>
        <begin position="149"/>
        <end position="173"/>
    </location>
</feature>
<gene>
    <name evidence="7" type="ORF">KSB_57480</name>
</gene>
<feature type="transmembrane region" description="Helical" evidence="5">
    <location>
        <begin position="45"/>
        <end position="67"/>
    </location>
</feature>
<evidence type="ECO:0000256" key="3">
    <source>
        <dbReference type="ARBA" id="ARBA00022989"/>
    </source>
</evidence>
<reference evidence="7 8" key="1">
    <citation type="journal article" date="2021" name="Int. J. Syst. Evol. Microbiol.">
        <title>Reticulibacter mediterranei gen. nov., sp. nov., within the new family Reticulibacteraceae fam. nov., and Ktedonospora formicarum gen. nov., sp. nov., Ktedonobacter robiniae sp. nov., Dictyobacter formicarum sp. nov. and Dictyobacter arantiisoli sp. nov., belonging to the class Ktedonobacteria.</title>
        <authorList>
            <person name="Yabe S."/>
            <person name="Zheng Y."/>
            <person name="Wang C.M."/>
            <person name="Sakai Y."/>
            <person name="Abe K."/>
            <person name="Yokota A."/>
            <person name="Donadio S."/>
            <person name="Cavaletti L."/>
            <person name="Monciardini P."/>
        </authorList>
    </citation>
    <scope>NUCLEOTIDE SEQUENCE [LARGE SCALE GENOMIC DNA]</scope>
    <source>
        <strain evidence="7 8">SOSP1-30</strain>
    </source>
</reference>
<proteinExistence type="predicted"/>
<dbReference type="RefSeq" id="WP_201373690.1">
    <property type="nucleotide sequence ID" value="NZ_BNJG01000002.1"/>
</dbReference>
<dbReference type="EMBL" id="BNJG01000002">
    <property type="protein sequence ID" value="GHO57273.1"/>
    <property type="molecule type" value="Genomic_DNA"/>
</dbReference>
<evidence type="ECO:0000256" key="1">
    <source>
        <dbReference type="ARBA" id="ARBA00004141"/>
    </source>
</evidence>
<evidence type="ECO:0000256" key="4">
    <source>
        <dbReference type="ARBA" id="ARBA00023136"/>
    </source>
</evidence>
<evidence type="ECO:0000313" key="7">
    <source>
        <dbReference type="EMBL" id="GHO57273.1"/>
    </source>
</evidence>
<feature type="transmembrane region" description="Helical" evidence="5">
    <location>
        <begin position="73"/>
        <end position="95"/>
    </location>
</feature>
<evidence type="ECO:0000313" key="8">
    <source>
        <dbReference type="Proteomes" id="UP000654345"/>
    </source>
</evidence>
<dbReference type="Proteomes" id="UP000654345">
    <property type="component" value="Unassembled WGS sequence"/>
</dbReference>
<organism evidence="7 8">
    <name type="scientific">Ktedonobacter robiniae</name>
    <dbReference type="NCBI Taxonomy" id="2778365"/>
    <lineage>
        <taxon>Bacteria</taxon>
        <taxon>Bacillati</taxon>
        <taxon>Chloroflexota</taxon>
        <taxon>Ktedonobacteria</taxon>
        <taxon>Ktedonobacterales</taxon>
        <taxon>Ktedonobacteraceae</taxon>
        <taxon>Ktedonobacter</taxon>
    </lineage>
</organism>
<keyword evidence="8" id="KW-1185">Reference proteome</keyword>
<keyword evidence="4 5" id="KW-0472">Membrane</keyword>
<evidence type="ECO:0000256" key="5">
    <source>
        <dbReference type="SAM" id="Phobius"/>
    </source>
</evidence>